<protein>
    <recommendedName>
        <fullName evidence="4">Mitochondrial glycoprotein</fullName>
    </recommendedName>
</protein>
<evidence type="ECO:0000256" key="1">
    <source>
        <dbReference type="SAM" id="MobiDB-lite"/>
    </source>
</evidence>
<dbReference type="Proteomes" id="UP001497522">
    <property type="component" value="Chromosome 7"/>
</dbReference>
<dbReference type="EMBL" id="OZ023708">
    <property type="protein sequence ID" value="CAK9879517.1"/>
    <property type="molecule type" value="Genomic_DNA"/>
</dbReference>
<proteinExistence type="predicted"/>
<organism evidence="2 3">
    <name type="scientific">Sphagnum jensenii</name>
    <dbReference type="NCBI Taxonomy" id="128206"/>
    <lineage>
        <taxon>Eukaryota</taxon>
        <taxon>Viridiplantae</taxon>
        <taxon>Streptophyta</taxon>
        <taxon>Embryophyta</taxon>
        <taxon>Bryophyta</taxon>
        <taxon>Sphagnophytina</taxon>
        <taxon>Sphagnopsida</taxon>
        <taxon>Sphagnales</taxon>
        <taxon>Sphagnaceae</taxon>
        <taxon>Sphagnum</taxon>
    </lineage>
</organism>
<dbReference type="InterPro" id="IPR003428">
    <property type="entry name" value="MAM33"/>
</dbReference>
<feature type="region of interest" description="Disordered" evidence="1">
    <location>
        <begin position="149"/>
        <end position="169"/>
    </location>
</feature>
<dbReference type="PANTHER" id="PTHR10826">
    <property type="entry name" value="COMPLEMENT COMPONENT 1"/>
    <property type="match status" value="1"/>
</dbReference>
<name>A0ABP1BT79_9BRYO</name>
<dbReference type="Pfam" id="PF02330">
    <property type="entry name" value="MAM33"/>
    <property type="match status" value="1"/>
</dbReference>
<gene>
    <name evidence="2" type="ORF">CSSPJE1EN2_LOCUS21030</name>
</gene>
<evidence type="ECO:0000313" key="2">
    <source>
        <dbReference type="EMBL" id="CAK9879517.1"/>
    </source>
</evidence>
<dbReference type="SUPFAM" id="SSF54529">
    <property type="entry name" value="Mitochondrial glycoprotein MAM33-like"/>
    <property type="match status" value="1"/>
</dbReference>
<evidence type="ECO:0008006" key="4">
    <source>
        <dbReference type="Google" id="ProtNLM"/>
    </source>
</evidence>
<dbReference type="PANTHER" id="PTHR10826:SF1">
    <property type="entry name" value="COMPLEMENT COMPONENT 1 Q SUBCOMPONENT-BINDING PROTEIN, MITOCHONDRIAL"/>
    <property type="match status" value="1"/>
</dbReference>
<reference evidence="2" key="1">
    <citation type="submission" date="2024-03" db="EMBL/GenBank/DDBJ databases">
        <authorList>
            <consortium name="ELIXIR-Norway"/>
            <consortium name="Elixir Norway"/>
        </authorList>
    </citation>
    <scope>NUCLEOTIDE SEQUENCE</scope>
</reference>
<dbReference type="InterPro" id="IPR036561">
    <property type="entry name" value="MAM33_sf"/>
</dbReference>
<keyword evidence="3" id="KW-1185">Reference proteome</keyword>
<dbReference type="Gene3D" id="3.10.280.10">
    <property type="entry name" value="Mitochondrial glycoprotein"/>
    <property type="match status" value="1"/>
</dbReference>
<evidence type="ECO:0000313" key="3">
    <source>
        <dbReference type="Proteomes" id="UP001497522"/>
    </source>
</evidence>
<accession>A0ABP1BT79</accession>
<sequence length="276" mass="31110">MAMAMMRRTVAAELRKGIISCMQQREVVGSYSSSSAGFFVLLENQSLVVNRTREFWSLGLGCWAQQQVRLASTEIVSHTNGDDRGLLRVLKAEIEHEDVAYYPPRILARGPPQPFTLTDTAGKPEVILRRSFGEEDIALTCVTQPSDFVGGGGGGGDSYNEEHEDQDPDEHRVVNVKVSVTKGADQPVLEFSCLCQPDSIAIEHVCYLESKDLKDTFYDGPEFSTLDESLQKQFEMYLDARGINGELSNYLLDLLEDKEEREYIRWLQNIELFLKK</sequence>